<evidence type="ECO:0000313" key="2">
    <source>
        <dbReference type="Proteomes" id="UP000252698"/>
    </source>
</evidence>
<name>A0A2Z5J6B0_STRAR</name>
<dbReference type="EMBL" id="CP027306">
    <property type="protein sequence ID" value="AXE75864.1"/>
    <property type="molecule type" value="Genomic_DNA"/>
</dbReference>
<accession>A0A2Z5J6B0</accession>
<gene>
    <name evidence="1" type="ORF">C5746_01465</name>
</gene>
<dbReference type="AlphaFoldDB" id="A0A2Z5J6B0"/>
<reference evidence="1 2" key="1">
    <citation type="journal article" date="2018" name="Front. Microbiol.">
        <title>Genome Sequencing of Streptomyces atratus SCSIOZH16 and Activation Production of Nocardamine via Metabolic Engineering.</title>
        <authorList>
            <person name="Li Y."/>
            <person name="Zhang C."/>
            <person name="Liu C."/>
            <person name="Ju J."/>
            <person name="Ma J."/>
        </authorList>
    </citation>
    <scope>NUCLEOTIDE SEQUENCE [LARGE SCALE GENOMIC DNA]</scope>
    <source>
        <strain evidence="1 2">SCSIO_ZH16</strain>
    </source>
</reference>
<protein>
    <recommendedName>
        <fullName evidence="3">Transposase of IS4/5 family</fullName>
    </recommendedName>
</protein>
<organism evidence="1 2">
    <name type="scientific">Streptomyces atratus</name>
    <dbReference type="NCBI Taxonomy" id="1893"/>
    <lineage>
        <taxon>Bacteria</taxon>
        <taxon>Bacillati</taxon>
        <taxon>Actinomycetota</taxon>
        <taxon>Actinomycetes</taxon>
        <taxon>Kitasatosporales</taxon>
        <taxon>Streptomycetaceae</taxon>
        <taxon>Streptomyces</taxon>
    </lineage>
</organism>
<evidence type="ECO:0008006" key="3">
    <source>
        <dbReference type="Google" id="ProtNLM"/>
    </source>
</evidence>
<evidence type="ECO:0000313" key="1">
    <source>
        <dbReference type="EMBL" id="AXE75864.1"/>
    </source>
</evidence>
<dbReference type="KEGG" id="sata:C5746_01465"/>
<sequence>MVDDELWELIEPRLRAWPERASGLKSVLDQLRPQGILCVLSSDISGQLLPLEQRFRSGRTCWRGLGRWYEGDVIAQPHRLLLAELHAASAPVRGSRSGTCAPPTCGSVPGRTCGGCSPANTTTAPTPLWGRPLRRSPQFEGIDRPCSFMAWCTLGFPLGIGSASL</sequence>
<dbReference type="Proteomes" id="UP000252698">
    <property type="component" value="Chromosome"/>
</dbReference>
<proteinExistence type="predicted"/>